<comment type="caution">
    <text evidence="1">The sequence shown here is derived from an EMBL/GenBank/DDBJ whole genome shotgun (WGS) entry which is preliminary data.</text>
</comment>
<dbReference type="SUPFAM" id="SSF53850">
    <property type="entry name" value="Periplasmic binding protein-like II"/>
    <property type="match status" value="1"/>
</dbReference>
<evidence type="ECO:0000313" key="1">
    <source>
        <dbReference type="EMBL" id="MCK6261695.1"/>
    </source>
</evidence>
<proteinExistence type="predicted"/>
<dbReference type="RefSeq" id="WP_248006823.1">
    <property type="nucleotide sequence ID" value="NZ_JAJHVV010000001.1"/>
</dbReference>
<evidence type="ECO:0000313" key="2">
    <source>
        <dbReference type="Proteomes" id="UP001139559"/>
    </source>
</evidence>
<dbReference type="Proteomes" id="UP001139559">
    <property type="component" value="Unassembled WGS sequence"/>
</dbReference>
<gene>
    <name evidence="1" type="ORF">KP803_00240</name>
</gene>
<accession>A0A9X2BGB6</accession>
<dbReference type="AlphaFoldDB" id="A0A9X2BGB6"/>
<reference evidence="1" key="1">
    <citation type="submission" date="2021-11" db="EMBL/GenBank/DDBJ databases">
        <title>Vibrio ZSDE26 sp. nov. and Vibrio ZSDZ34 sp. nov., isolated from coastal seawater in Qingdao.</title>
        <authorList>
            <person name="Zhang P."/>
        </authorList>
    </citation>
    <scope>NUCLEOTIDE SEQUENCE</scope>
    <source>
        <strain evidence="1">ZSDE26</strain>
    </source>
</reference>
<organism evidence="1 2">
    <name type="scientific">Vibrio amylolyticus</name>
    <dbReference type="NCBI Taxonomy" id="2847292"/>
    <lineage>
        <taxon>Bacteria</taxon>
        <taxon>Pseudomonadati</taxon>
        <taxon>Pseudomonadota</taxon>
        <taxon>Gammaproteobacteria</taxon>
        <taxon>Vibrionales</taxon>
        <taxon>Vibrionaceae</taxon>
        <taxon>Vibrio</taxon>
    </lineage>
</organism>
<keyword evidence="2" id="KW-1185">Reference proteome</keyword>
<dbReference type="EMBL" id="JAJHVV010000001">
    <property type="protein sequence ID" value="MCK6261695.1"/>
    <property type="molecule type" value="Genomic_DNA"/>
</dbReference>
<sequence>MKREWVSFGMSKGFLISFIFLLVPATTSAEPYTVGSYYIPGLVMEDGSGLFLELHEEILLRAELDVETKIHSTKRIQKLFKNDALLAYFPELWENVPKKREEVIVTDPIWLKRIVLYSLEDTMNMTVSELEYMSVGAVEGYSYGEEIVGNEAIKIEYADNDDINVDKLLKGRIDIIVGDDTSTLNAIKDHPKGHLIKYDVNYPISVLDVFYVCQNTSRGMALCGEISSAIQSVMQDGILRLNKQTGESIIDVSNPYWRSMAID</sequence>
<name>A0A9X2BGB6_9VIBR</name>
<dbReference type="Gene3D" id="3.40.190.10">
    <property type="entry name" value="Periplasmic binding protein-like II"/>
    <property type="match status" value="2"/>
</dbReference>
<protein>
    <submittedName>
        <fullName evidence="1">Transporter substrate-binding domain-containing protein</fullName>
    </submittedName>
</protein>